<dbReference type="EMBL" id="BMXB01000005">
    <property type="protein sequence ID" value="GHA35776.1"/>
    <property type="molecule type" value="Genomic_DNA"/>
</dbReference>
<reference evidence="3" key="1">
    <citation type="journal article" date="2014" name="Int. J. Syst. Evol. Microbiol.">
        <title>Complete genome sequence of Corynebacterium casei LMG S-19264T (=DSM 44701T), isolated from a smear-ripened cheese.</title>
        <authorList>
            <consortium name="US DOE Joint Genome Institute (JGI-PGF)"/>
            <person name="Walter F."/>
            <person name="Albersmeier A."/>
            <person name="Kalinowski J."/>
            <person name="Ruckert C."/>
        </authorList>
    </citation>
    <scope>NUCLEOTIDE SEQUENCE</scope>
    <source>
        <strain evidence="3">KCTC 12719</strain>
    </source>
</reference>
<evidence type="ECO:0008006" key="5">
    <source>
        <dbReference type="Google" id="ProtNLM"/>
    </source>
</evidence>
<evidence type="ECO:0000259" key="2">
    <source>
        <dbReference type="Pfam" id="PF08239"/>
    </source>
</evidence>
<evidence type="ECO:0000259" key="1">
    <source>
        <dbReference type="Pfam" id="PF01551"/>
    </source>
</evidence>
<dbReference type="Gene3D" id="2.30.30.40">
    <property type="entry name" value="SH3 Domains"/>
    <property type="match status" value="1"/>
</dbReference>
<comment type="caution">
    <text evidence="3">The sequence shown here is derived from an EMBL/GenBank/DDBJ whole genome shotgun (WGS) entry which is preliminary data.</text>
</comment>
<accession>A0A918VY37</accession>
<dbReference type="CDD" id="cd12797">
    <property type="entry name" value="M23_peptidase"/>
    <property type="match status" value="1"/>
</dbReference>
<dbReference type="InterPro" id="IPR011055">
    <property type="entry name" value="Dup_hybrid_motif"/>
</dbReference>
<reference evidence="3" key="2">
    <citation type="submission" date="2020-09" db="EMBL/GenBank/DDBJ databases">
        <authorList>
            <person name="Sun Q."/>
            <person name="Kim S."/>
        </authorList>
    </citation>
    <scope>NUCLEOTIDE SEQUENCE</scope>
    <source>
        <strain evidence="3">KCTC 12719</strain>
    </source>
</reference>
<dbReference type="AlphaFoldDB" id="A0A918VY37"/>
<dbReference type="InterPro" id="IPR050570">
    <property type="entry name" value="Cell_wall_metabolism_enzyme"/>
</dbReference>
<dbReference type="Pfam" id="PF01551">
    <property type="entry name" value="Peptidase_M23"/>
    <property type="match status" value="1"/>
</dbReference>
<dbReference type="Proteomes" id="UP000610456">
    <property type="component" value="Unassembled WGS sequence"/>
</dbReference>
<feature type="domain" description="M23ase beta-sheet core" evidence="1">
    <location>
        <begin position="211"/>
        <end position="302"/>
    </location>
</feature>
<evidence type="ECO:0000313" key="4">
    <source>
        <dbReference type="Proteomes" id="UP000610456"/>
    </source>
</evidence>
<feature type="domain" description="SH3b" evidence="2">
    <location>
        <begin position="339"/>
        <end position="388"/>
    </location>
</feature>
<dbReference type="RefSeq" id="WP_189604264.1">
    <property type="nucleotide sequence ID" value="NZ_BMXB01000005.1"/>
</dbReference>
<evidence type="ECO:0000313" key="3">
    <source>
        <dbReference type="EMBL" id="GHA35776.1"/>
    </source>
</evidence>
<dbReference type="InterPro" id="IPR003646">
    <property type="entry name" value="SH3-like_bac-type"/>
</dbReference>
<dbReference type="Pfam" id="PF08239">
    <property type="entry name" value="SH3_3"/>
    <property type="match status" value="1"/>
</dbReference>
<dbReference type="GO" id="GO:0004222">
    <property type="term" value="F:metalloendopeptidase activity"/>
    <property type="evidence" value="ECO:0007669"/>
    <property type="project" value="TreeGrafter"/>
</dbReference>
<name>A0A918VY37_9FLAO</name>
<dbReference type="SUPFAM" id="SSF51261">
    <property type="entry name" value="Duplicated hybrid motif"/>
    <property type="match status" value="1"/>
</dbReference>
<keyword evidence="4" id="KW-1185">Reference proteome</keyword>
<dbReference type="PANTHER" id="PTHR21666:SF268">
    <property type="entry name" value="PEPTIDASE M23 DOMAIN-CONTAINING PROTEIN"/>
    <property type="match status" value="1"/>
</dbReference>
<protein>
    <recommendedName>
        <fullName evidence="5">Murein DD-endopeptidase MepM and murein hydrolase activator NlpD, contain LysM domain</fullName>
    </recommendedName>
</protein>
<organism evidence="3 4">
    <name type="scientific">Salinimicrobium marinum</name>
    <dbReference type="NCBI Taxonomy" id="680283"/>
    <lineage>
        <taxon>Bacteria</taxon>
        <taxon>Pseudomonadati</taxon>
        <taxon>Bacteroidota</taxon>
        <taxon>Flavobacteriia</taxon>
        <taxon>Flavobacteriales</taxon>
        <taxon>Flavobacteriaceae</taxon>
        <taxon>Salinimicrobium</taxon>
    </lineage>
</organism>
<dbReference type="InterPro" id="IPR016047">
    <property type="entry name" value="M23ase_b-sheet_dom"/>
</dbReference>
<dbReference type="PANTHER" id="PTHR21666">
    <property type="entry name" value="PEPTIDASE-RELATED"/>
    <property type="match status" value="1"/>
</dbReference>
<dbReference type="Gene3D" id="2.70.70.10">
    <property type="entry name" value="Glucose Permease (Domain IIA)"/>
    <property type="match status" value="1"/>
</dbReference>
<gene>
    <name evidence="3" type="ORF">GCM10007103_16530</name>
</gene>
<sequence length="391" mass="43570">MAQFLHFRSVKKKSTVLQTLVWVVLIALLTTSCSRINKAKDLIANPSAKDIYSREYKKAKDLYALWENEAADALFDSVAVNLPYAEKGIFSPRAFPVYSYEVALNPGERLRVEVNTDTLETLIFIDFFRQQSDSLKTFKHERSAKYEASSLAEEITQPGIYKVLIQPEIEAHTPFQLQLYREPVYGFPVASINSQSIQSFWGATRDGGRRSHEGIDIFAPRGTPVVAAVKGRVTRTGNRGLGGKQVWLRDSERGNSLYYAHLDSIIATPGMSVSPGDTLGLVGNTGNARTTPPHLHFGIYKGYLGAVDPLHYISETEKPQIPDFPVEQFTNHLIVTGARANLRMGPSTKSPVLGQSQSQDTLRLLGKSNQWYHIMAGNRKSFIHESLVTPI</sequence>
<proteinExistence type="predicted"/>